<sequence length="101" mass="11231">MEAVDNSRLALELELLGQCLVPLPRIPGCLFPVWHLNTDDFLTGRNRESYLGVQTNLRCLKRTVRTLTTIGHTFLTGSPLCTSVHLNAASSTKDHKLSLRS</sequence>
<organism evidence="1 2">
    <name type="scientific">Paragonimus skrjabini miyazakii</name>
    <dbReference type="NCBI Taxonomy" id="59628"/>
    <lineage>
        <taxon>Eukaryota</taxon>
        <taxon>Metazoa</taxon>
        <taxon>Spiralia</taxon>
        <taxon>Lophotrochozoa</taxon>
        <taxon>Platyhelminthes</taxon>
        <taxon>Trematoda</taxon>
        <taxon>Digenea</taxon>
        <taxon>Plagiorchiida</taxon>
        <taxon>Troglotremata</taxon>
        <taxon>Troglotrematidae</taxon>
        <taxon>Paragonimus</taxon>
    </lineage>
</organism>
<gene>
    <name evidence="1" type="ORF">EG68_00090</name>
</gene>
<evidence type="ECO:0000313" key="1">
    <source>
        <dbReference type="EMBL" id="KAF7262634.1"/>
    </source>
</evidence>
<comment type="caution">
    <text evidence="1">The sequence shown here is derived from an EMBL/GenBank/DDBJ whole genome shotgun (WGS) entry which is preliminary data.</text>
</comment>
<accession>A0A8S9Z7K6</accession>
<name>A0A8S9Z7K6_9TREM</name>
<dbReference type="AlphaFoldDB" id="A0A8S9Z7K6"/>
<keyword evidence="2" id="KW-1185">Reference proteome</keyword>
<proteinExistence type="predicted"/>
<dbReference type="Proteomes" id="UP000822476">
    <property type="component" value="Unassembled WGS sequence"/>
</dbReference>
<reference evidence="1" key="1">
    <citation type="submission" date="2019-07" db="EMBL/GenBank/DDBJ databases">
        <title>Annotation for the trematode Paragonimus miyazaki's.</title>
        <authorList>
            <person name="Choi Y.-J."/>
        </authorList>
    </citation>
    <scope>NUCLEOTIDE SEQUENCE</scope>
    <source>
        <strain evidence="1">Japan</strain>
    </source>
</reference>
<protein>
    <submittedName>
        <fullName evidence="1">Uncharacterized protein</fullName>
    </submittedName>
</protein>
<dbReference type="EMBL" id="JTDE01000018">
    <property type="protein sequence ID" value="KAF7262634.1"/>
    <property type="molecule type" value="Genomic_DNA"/>
</dbReference>
<evidence type="ECO:0000313" key="2">
    <source>
        <dbReference type="Proteomes" id="UP000822476"/>
    </source>
</evidence>